<evidence type="ECO:0000313" key="2">
    <source>
        <dbReference type="EMBL" id="SDL72863.1"/>
    </source>
</evidence>
<dbReference type="Proteomes" id="UP000198901">
    <property type="component" value="Unassembled WGS sequence"/>
</dbReference>
<dbReference type="STRING" id="563176.SAMN04488090_1576"/>
<evidence type="ECO:0000313" key="3">
    <source>
        <dbReference type="Proteomes" id="UP000198901"/>
    </source>
</evidence>
<dbReference type="InterPro" id="IPR057190">
    <property type="entry name" value="DUF7868"/>
</dbReference>
<dbReference type="Pfam" id="PF25271">
    <property type="entry name" value="DUF7868"/>
    <property type="match status" value="1"/>
</dbReference>
<sequence length="145" mass="15247">MDDPIGVNDGALAVRGAGARTLVRLSPDGRRGLRLLAEGGGRLYLRLENIRGTRDATVLNVYLFGMPDEPGSRLAGSAGLFGLRLASVPEGDNQGAGLTFVFDVTALLPGPETDALPVGIVPVHPLSELSDVVVERVSLFFRPAE</sequence>
<keyword evidence="3" id="KW-1185">Reference proteome</keyword>
<proteinExistence type="predicted"/>
<organism evidence="2 3">
    <name type="scientific">Siphonobacter aquaeclarae</name>
    <dbReference type="NCBI Taxonomy" id="563176"/>
    <lineage>
        <taxon>Bacteria</taxon>
        <taxon>Pseudomonadati</taxon>
        <taxon>Bacteroidota</taxon>
        <taxon>Cytophagia</taxon>
        <taxon>Cytophagales</taxon>
        <taxon>Cytophagaceae</taxon>
        <taxon>Siphonobacter</taxon>
    </lineage>
</organism>
<dbReference type="RefSeq" id="WP_093200069.1">
    <property type="nucleotide sequence ID" value="NZ_FNGS01000003.1"/>
</dbReference>
<protein>
    <submittedName>
        <fullName evidence="2">Tyrosinase</fullName>
    </submittedName>
</protein>
<evidence type="ECO:0000259" key="1">
    <source>
        <dbReference type="Pfam" id="PF25271"/>
    </source>
</evidence>
<dbReference type="AlphaFoldDB" id="A0A1G9MFJ1"/>
<reference evidence="2 3" key="1">
    <citation type="submission" date="2016-10" db="EMBL/GenBank/DDBJ databases">
        <authorList>
            <person name="de Groot N.N."/>
        </authorList>
    </citation>
    <scope>NUCLEOTIDE SEQUENCE [LARGE SCALE GENOMIC DNA]</scope>
    <source>
        <strain evidence="2 3">DSM 21668</strain>
    </source>
</reference>
<name>A0A1G9MFJ1_9BACT</name>
<gene>
    <name evidence="2" type="ORF">SAMN04488090_1576</name>
</gene>
<feature type="domain" description="DUF7868" evidence="1">
    <location>
        <begin position="3"/>
        <end position="140"/>
    </location>
</feature>
<accession>A0A1G9MFJ1</accession>
<dbReference type="OrthoDB" id="982018at2"/>
<dbReference type="EMBL" id="FNGS01000003">
    <property type="protein sequence ID" value="SDL72863.1"/>
    <property type="molecule type" value="Genomic_DNA"/>
</dbReference>